<evidence type="ECO:0000313" key="3">
    <source>
        <dbReference type="EMBL" id="GAG00466.1"/>
    </source>
</evidence>
<evidence type="ECO:0000256" key="1">
    <source>
        <dbReference type="SAM" id="Phobius"/>
    </source>
</evidence>
<gene>
    <name evidence="3" type="ORF">S01H1_39670</name>
</gene>
<feature type="transmembrane region" description="Helical" evidence="1">
    <location>
        <begin position="13"/>
        <end position="37"/>
    </location>
</feature>
<keyword evidence="1" id="KW-0472">Membrane</keyword>
<dbReference type="AlphaFoldDB" id="X0VIW1"/>
<comment type="caution">
    <text evidence="3">The sequence shown here is derived from an EMBL/GenBank/DDBJ whole genome shotgun (WGS) entry which is preliminary data.</text>
</comment>
<name>X0VIW1_9ZZZZ</name>
<keyword evidence="1" id="KW-1133">Transmembrane helix</keyword>
<reference evidence="3" key="1">
    <citation type="journal article" date="2014" name="Front. Microbiol.">
        <title>High frequency of phylogenetically diverse reductive dehalogenase-homologous genes in deep subseafloor sedimentary metagenomes.</title>
        <authorList>
            <person name="Kawai M."/>
            <person name="Futagami T."/>
            <person name="Toyoda A."/>
            <person name="Takaki Y."/>
            <person name="Nishi S."/>
            <person name="Hori S."/>
            <person name="Arai W."/>
            <person name="Tsubouchi T."/>
            <person name="Morono Y."/>
            <person name="Uchiyama I."/>
            <person name="Ito T."/>
            <person name="Fujiyama A."/>
            <person name="Inagaki F."/>
            <person name="Takami H."/>
        </authorList>
    </citation>
    <scope>NUCLEOTIDE SEQUENCE</scope>
    <source>
        <strain evidence="3">Expedition CK06-06</strain>
    </source>
</reference>
<organism evidence="3">
    <name type="scientific">marine sediment metagenome</name>
    <dbReference type="NCBI Taxonomy" id="412755"/>
    <lineage>
        <taxon>unclassified sequences</taxon>
        <taxon>metagenomes</taxon>
        <taxon>ecological metagenomes</taxon>
    </lineage>
</organism>
<sequence length="78" mass="9206">MFHMWGMPLGMDWWWIFGGIWMLIFWGGLIAISVWGIKKLTERSGTATKRDPLDVAKERYARGELSREEFEQIKKDLS</sequence>
<accession>X0VIW1</accession>
<feature type="domain" description="SHOCT" evidence="2">
    <location>
        <begin position="51"/>
        <end position="77"/>
    </location>
</feature>
<dbReference type="Pfam" id="PF09851">
    <property type="entry name" value="SHOCT"/>
    <property type="match status" value="1"/>
</dbReference>
<protein>
    <recommendedName>
        <fullName evidence="2">SHOCT domain-containing protein</fullName>
    </recommendedName>
</protein>
<dbReference type="EMBL" id="BARS01025063">
    <property type="protein sequence ID" value="GAG00466.1"/>
    <property type="molecule type" value="Genomic_DNA"/>
</dbReference>
<proteinExistence type="predicted"/>
<evidence type="ECO:0000259" key="2">
    <source>
        <dbReference type="Pfam" id="PF09851"/>
    </source>
</evidence>
<keyword evidence="1" id="KW-0812">Transmembrane</keyword>
<dbReference type="InterPro" id="IPR018649">
    <property type="entry name" value="SHOCT"/>
</dbReference>